<organism evidence="1 2">
    <name type="scientific">Echinops telfairi</name>
    <name type="common">Lesser hedgehog tenrec</name>
    <dbReference type="NCBI Taxonomy" id="9371"/>
    <lineage>
        <taxon>Eukaryota</taxon>
        <taxon>Metazoa</taxon>
        <taxon>Chordata</taxon>
        <taxon>Craniata</taxon>
        <taxon>Vertebrata</taxon>
        <taxon>Euteleostomi</taxon>
        <taxon>Mammalia</taxon>
        <taxon>Eutheria</taxon>
        <taxon>Afrotheria</taxon>
        <taxon>Tenrecidae</taxon>
        <taxon>Tenrecinae</taxon>
        <taxon>Echinops</taxon>
    </lineage>
</organism>
<gene>
    <name evidence="2" type="primary">LOC101656777</name>
</gene>
<name>A0AC55DFY9_ECHTE</name>
<evidence type="ECO:0000313" key="1">
    <source>
        <dbReference type="Proteomes" id="UP000694863"/>
    </source>
</evidence>
<evidence type="ECO:0000313" key="2">
    <source>
        <dbReference type="RefSeq" id="XP_045150666.1"/>
    </source>
</evidence>
<dbReference type="Proteomes" id="UP000694863">
    <property type="component" value="Unplaced"/>
</dbReference>
<dbReference type="RefSeq" id="XP_045150666.1">
    <property type="nucleotide sequence ID" value="XM_045294731.1"/>
</dbReference>
<protein>
    <submittedName>
        <fullName evidence="2">Coiled-coil domain-containing protein 162-like</fullName>
    </submittedName>
</protein>
<proteinExistence type="predicted"/>
<reference evidence="2" key="1">
    <citation type="submission" date="2025-08" db="UniProtKB">
        <authorList>
            <consortium name="RefSeq"/>
        </authorList>
    </citation>
    <scope>IDENTIFICATION</scope>
</reference>
<accession>A0AC55DFY9</accession>
<keyword evidence="1" id="KW-1185">Reference proteome</keyword>
<sequence length="725" mass="83591">MSGLPDPLEDNMQLCLCELSDHDRKVAHGELAGMHLLMDDVILSSYHVIMEGVPGKQATLDPNTQPELSSMPEFRSRFLGSRKTSELWDGSCDPVTVLALLKSFLILWKQLEALKEHWGRLKLRGQDIHTASLHKQFSELYGTDILYPSMKAIARQMGKEDEFEGLIIKNQSILPPKGASEIEIKTQQLQKLLESLELHMIQEVIRKVSQEMTLVKAEKSKEDYLLPTELWRHQAMKEDFSVARPQVVENFIQRLMETYQDGEFEITFRKDHLEACLLSLGCDVMARERSTFETYSMCYEQVLQHTRQRLGQKEQELDALQRGQRPPEEDASQVTELSHNLILETTALRARLTDLEEENLHLRKQIRKEVQEEYEALVQAMFVTCLHIKEKLDENQRSLVQKVCELIGEVRREGIDNLRNLKKKWGSARPEEGMPESPAKKQPWAMEEDSCGPAAAMVGKARVLGRWKLAVQQTRFRDQLSRAEKEAIRSQKECLSTKLMAEREVVLLRQQLLALRQALARAQEDNVGLWKRQENQAQLLRELEHRVAQEALNRQQLEFMRTSSMEKLLGHVEQKELQLQLLTQEAERASKLGQIQQRKTQRELQQMRSRLAQERRVKLDAFQRVEELKGQLSDAVQMSPADGRGCQARFSVNPSCTSSGYSQQHLLKTSFTSNQIRGTQRPKTVPTKHKKRIDDVLLPHMAESTQRAAFQVQTAPSRIPFKSDW</sequence>